<dbReference type="EMBL" id="SPUH01000001">
    <property type="protein sequence ID" value="TKS55208.1"/>
    <property type="molecule type" value="Genomic_DNA"/>
</dbReference>
<gene>
    <name evidence="6" type="ORF">E4582_10840</name>
</gene>
<dbReference type="PANTHER" id="PTHR43731">
    <property type="entry name" value="RHOMBOID PROTEASE"/>
    <property type="match status" value="1"/>
</dbReference>
<dbReference type="SUPFAM" id="SSF144091">
    <property type="entry name" value="Rhomboid-like"/>
    <property type="match status" value="1"/>
</dbReference>
<evidence type="ECO:0000256" key="1">
    <source>
        <dbReference type="ARBA" id="ARBA00004141"/>
    </source>
</evidence>
<dbReference type="Pfam" id="PF01694">
    <property type="entry name" value="Rhomboid"/>
    <property type="match status" value="1"/>
</dbReference>
<evidence type="ECO:0000313" key="6">
    <source>
        <dbReference type="EMBL" id="TKS55208.1"/>
    </source>
</evidence>
<reference evidence="6 7" key="1">
    <citation type="submission" date="2019-01" db="EMBL/GenBank/DDBJ databases">
        <authorList>
            <person name="Zhang S."/>
        </authorList>
    </citation>
    <scope>NUCLEOTIDE SEQUENCE [LARGE SCALE GENOMIC DNA]</scope>
    <source>
        <strain evidence="6 7">1626</strain>
    </source>
</reference>
<dbReference type="Gene3D" id="1.20.1540.10">
    <property type="entry name" value="Rhomboid-like"/>
    <property type="match status" value="1"/>
</dbReference>
<evidence type="ECO:0000259" key="5">
    <source>
        <dbReference type="Pfam" id="PF01694"/>
    </source>
</evidence>
<evidence type="ECO:0000256" key="4">
    <source>
        <dbReference type="ARBA" id="ARBA00023136"/>
    </source>
</evidence>
<sequence>MHLDMPDHPVDPAAQRVADRRRLAAAARTSLAFVALLGVMFGVQAMVDWTLFAVRPQVPAGLLGVLTAPLLHGSPSHLLANAFALLLLGMLALTVYPRATWRALPLIWLGSGLCAWWLGEPGSRHLGASGLTHGLMFLVFVLGLLRRDRPAIAAGMIAFFFYGGMLLTVLPHDPGVSWQSHLGGALGGVVAAVLFRHADPAHPRRRYSWEIEEEEAARAAALDPDTFEPPSPHGVPVLWKREPPPRGVLLEFPRRDREG</sequence>
<keyword evidence="6" id="KW-0645">Protease</keyword>
<dbReference type="Proteomes" id="UP000298681">
    <property type="component" value="Unassembled WGS sequence"/>
</dbReference>
<evidence type="ECO:0000256" key="3">
    <source>
        <dbReference type="ARBA" id="ARBA00022989"/>
    </source>
</evidence>
<evidence type="ECO:0000256" key="2">
    <source>
        <dbReference type="ARBA" id="ARBA00022692"/>
    </source>
</evidence>
<dbReference type="GO" id="GO:0016020">
    <property type="term" value="C:membrane"/>
    <property type="evidence" value="ECO:0007669"/>
    <property type="project" value="UniProtKB-SubCell"/>
</dbReference>
<dbReference type="GO" id="GO:0004252">
    <property type="term" value="F:serine-type endopeptidase activity"/>
    <property type="evidence" value="ECO:0007669"/>
    <property type="project" value="InterPro"/>
</dbReference>
<dbReference type="InterPro" id="IPR022764">
    <property type="entry name" value="Peptidase_S54_rhomboid_dom"/>
</dbReference>
<evidence type="ECO:0000313" key="7">
    <source>
        <dbReference type="Proteomes" id="UP000298681"/>
    </source>
</evidence>
<name>A0A4Z1REE4_9GAMM</name>
<comment type="subcellular location">
    <subcellularLocation>
        <location evidence="1">Membrane</location>
        <topology evidence="1">Multi-pass membrane protein</topology>
    </subcellularLocation>
</comment>
<organism evidence="6 7">
    <name type="scientific">Luteimonas yindakuii</name>
    <dbReference type="NCBI Taxonomy" id="2565782"/>
    <lineage>
        <taxon>Bacteria</taxon>
        <taxon>Pseudomonadati</taxon>
        <taxon>Pseudomonadota</taxon>
        <taxon>Gammaproteobacteria</taxon>
        <taxon>Lysobacterales</taxon>
        <taxon>Lysobacteraceae</taxon>
        <taxon>Luteimonas</taxon>
    </lineage>
</organism>
<keyword evidence="7" id="KW-1185">Reference proteome</keyword>
<dbReference type="InterPro" id="IPR050925">
    <property type="entry name" value="Rhomboid_protease_S54"/>
</dbReference>
<keyword evidence="2" id="KW-0812">Transmembrane</keyword>
<keyword evidence="6" id="KW-0378">Hydrolase</keyword>
<dbReference type="PANTHER" id="PTHR43731:SF9">
    <property type="entry name" value="SLR1461 PROTEIN"/>
    <property type="match status" value="1"/>
</dbReference>
<keyword evidence="3" id="KW-1133">Transmembrane helix</keyword>
<dbReference type="InterPro" id="IPR035952">
    <property type="entry name" value="Rhomboid-like_sf"/>
</dbReference>
<dbReference type="OrthoDB" id="465874at2"/>
<feature type="domain" description="Peptidase S54 rhomboid" evidence="5">
    <location>
        <begin position="63"/>
        <end position="196"/>
    </location>
</feature>
<comment type="caution">
    <text evidence="6">The sequence shown here is derived from an EMBL/GenBank/DDBJ whole genome shotgun (WGS) entry which is preliminary data.</text>
</comment>
<proteinExistence type="predicted"/>
<dbReference type="AlphaFoldDB" id="A0A4Z1REE4"/>
<accession>A0A4Z1REE4</accession>
<keyword evidence="4" id="KW-0472">Membrane</keyword>
<protein>
    <submittedName>
        <fullName evidence="6">Rhomboid family intramembrane serine protease</fullName>
    </submittedName>
</protein>
<dbReference type="GO" id="GO:0006508">
    <property type="term" value="P:proteolysis"/>
    <property type="evidence" value="ECO:0007669"/>
    <property type="project" value="UniProtKB-KW"/>
</dbReference>